<keyword evidence="1" id="KW-0732">Signal</keyword>
<dbReference type="Proteomes" id="UP000199408">
    <property type="component" value="Unassembled WGS sequence"/>
</dbReference>
<reference evidence="3" key="1">
    <citation type="submission" date="2016-06" db="EMBL/GenBank/DDBJ databases">
        <authorList>
            <person name="Varghese N."/>
        </authorList>
    </citation>
    <scope>NUCLEOTIDE SEQUENCE [LARGE SCALE GENOMIC DNA]</scope>
    <source>
        <strain evidence="3">DSM 43171</strain>
    </source>
</reference>
<evidence type="ECO:0000256" key="1">
    <source>
        <dbReference type="SAM" id="SignalP"/>
    </source>
</evidence>
<feature type="chain" id="PRO_5039032278" evidence="1">
    <location>
        <begin position="29"/>
        <end position="53"/>
    </location>
</feature>
<gene>
    <name evidence="2" type="ORF">GA0070560_13028</name>
</gene>
<dbReference type="STRING" id="47864.GA0070560_13028"/>
<dbReference type="RefSeq" id="WP_170839589.1">
    <property type="nucleotide sequence ID" value="NZ_FMDN01000030.1"/>
</dbReference>
<protein>
    <submittedName>
        <fullName evidence="2">Uncharacterized protein</fullName>
    </submittedName>
</protein>
<name>A0A1C5JG86_9ACTN</name>
<sequence>MRVASAAACAAVAAFGALLGGFTASSDASQTVQDTIIARRASAVQHADDHGNG</sequence>
<feature type="signal peptide" evidence="1">
    <location>
        <begin position="1"/>
        <end position="28"/>
    </location>
</feature>
<evidence type="ECO:0000313" key="2">
    <source>
        <dbReference type="EMBL" id="SCG69321.1"/>
    </source>
</evidence>
<accession>A0A1C5JG86</accession>
<dbReference type="EMBL" id="FMDN01000030">
    <property type="protein sequence ID" value="SCG69321.1"/>
    <property type="molecule type" value="Genomic_DNA"/>
</dbReference>
<keyword evidence="3" id="KW-1185">Reference proteome</keyword>
<organism evidence="2 3">
    <name type="scientific">Micromonospora halophytica</name>
    <dbReference type="NCBI Taxonomy" id="47864"/>
    <lineage>
        <taxon>Bacteria</taxon>
        <taxon>Bacillati</taxon>
        <taxon>Actinomycetota</taxon>
        <taxon>Actinomycetes</taxon>
        <taxon>Micromonosporales</taxon>
        <taxon>Micromonosporaceae</taxon>
        <taxon>Micromonospora</taxon>
    </lineage>
</organism>
<dbReference type="AlphaFoldDB" id="A0A1C5JG86"/>
<proteinExistence type="predicted"/>
<evidence type="ECO:0000313" key="3">
    <source>
        <dbReference type="Proteomes" id="UP000199408"/>
    </source>
</evidence>